<sequence length="268" mass="30242">MADYERWPLWMSLENVDPLTLMLAPELTARLLSWAEAFDSSLDMENAPAPLPMQAAFLRDGEDERHSFEREGHTLWRLLQAARPDLHVTYHSTLLGRELNPDEDELLDLLDDAGKVRGVLWRSASEGVRHKRGVTAFLRNSRGEVFFPRRAAHKTRWPGALDFSVGGLVLAGETFEEGFRRETREELNLDPPDHPGRLLGEFSPWGTGLRCFTRVYEIRSDATPAFNPLDFSEGVWLAPGRVFALADAGEAVNGDLLEVLRLTYGKSQ</sequence>
<dbReference type="AlphaFoldDB" id="A0A7W8GCG9"/>
<dbReference type="PROSITE" id="PS51462">
    <property type="entry name" value="NUDIX"/>
    <property type="match status" value="1"/>
</dbReference>
<dbReference type="CDD" id="cd24154">
    <property type="entry name" value="NUDIX_DR0079"/>
    <property type="match status" value="1"/>
</dbReference>
<protein>
    <submittedName>
        <fullName evidence="3">8-oxo-dGTP pyrophosphatase MutT (NUDIX family)</fullName>
    </submittedName>
</protein>
<evidence type="ECO:0000313" key="4">
    <source>
        <dbReference type="Proteomes" id="UP000525389"/>
    </source>
</evidence>
<evidence type="ECO:0000313" key="3">
    <source>
        <dbReference type="EMBL" id="MBB5233034.1"/>
    </source>
</evidence>
<evidence type="ECO:0000256" key="1">
    <source>
        <dbReference type="ARBA" id="ARBA00022801"/>
    </source>
</evidence>
<dbReference type="InterPro" id="IPR015797">
    <property type="entry name" value="NUDIX_hydrolase-like_dom_sf"/>
</dbReference>
<dbReference type="PROSITE" id="PS00893">
    <property type="entry name" value="NUDIX_BOX"/>
    <property type="match status" value="1"/>
</dbReference>
<dbReference type="EMBL" id="JACHFN010000001">
    <property type="protein sequence ID" value="MBB5233034.1"/>
    <property type="molecule type" value="Genomic_DNA"/>
</dbReference>
<dbReference type="Gene3D" id="3.90.79.10">
    <property type="entry name" value="Nucleoside Triphosphate Pyrophosphohydrolase"/>
    <property type="match status" value="1"/>
</dbReference>
<evidence type="ECO:0000259" key="2">
    <source>
        <dbReference type="PROSITE" id="PS51462"/>
    </source>
</evidence>
<dbReference type="GO" id="GO:0016787">
    <property type="term" value="F:hydrolase activity"/>
    <property type="evidence" value="ECO:0007669"/>
    <property type="project" value="UniProtKB-KW"/>
</dbReference>
<dbReference type="RefSeq" id="WP_246363057.1">
    <property type="nucleotide sequence ID" value="NZ_JACHFN010000001.1"/>
</dbReference>
<keyword evidence="4" id="KW-1185">Reference proteome</keyword>
<organism evidence="3 4">
    <name type="scientific">Deinococcus budaensis</name>
    <dbReference type="NCBI Taxonomy" id="1665626"/>
    <lineage>
        <taxon>Bacteria</taxon>
        <taxon>Thermotogati</taxon>
        <taxon>Deinococcota</taxon>
        <taxon>Deinococci</taxon>
        <taxon>Deinococcales</taxon>
        <taxon>Deinococcaceae</taxon>
        <taxon>Deinococcus</taxon>
    </lineage>
</organism>
<gene>
    <name evidence="3" type="ORF">HNQ09_000451</name>
</gene>
<comment type="caution">
    <text evidence="3">The sequence shown here is derived from an EMBL/GenBank/DDBJ whole genome shotgun (WGS) entry which is preliminary data.</text>
</comment>
<dbReference type="Proteomes" id="UP000525389">
    <property type="component" value="Unassembled WGS sequence"/>
</dbReference>
<feature type="domain" description="Nudix hydrolase" evidence="2">
    <location>
        <begin position="129"/>
        <end position="259"/>
    </location>
</feature>
<name>A0A7W8GCG9_9DEIO</name>
<keyword evidence="1" id="KW-0378">Hydrolase</keyword>
<dbReference type="SUPFAM" id="SSF55811">
    <property type="entry name" value="Nudix"/>
    <property type="match status" value="1"/>
</dbReference>
<dbReference type="InterPro" id="IPR020084">
    <property type="entry name" value="NUDIX_hydrolase_CS"/>
</dbReference>
<reference evidence="3 4" key="1">
    <citation type="submission" date="2020-08" db="EMBL/GenBank/DDBJ databases">
        <title>Genomic Encyclopedia of Type Strains, Phase IV (KMG-IV): sequencing the most valuable type-strain genomes for metagenomic binning, comparative biology and taxonomic classification.</title>
        <authorList>
            <person name="Goeker M."/>
        </authorList>
    </citation>
    <scope>NUCLEOTIDE SEQUENCE [LARGE SCALE GENOMIC DNA]</scope>
    <source>
        <strain evidence="3 4">DSM 101791</strain>
    </source>
</reference>
<dbReference type="InterPro" id="IPR000086">
    <property type="entry name" value="NUDIX_hydrolase_dom"/>
</dbReference>
<accession>A0A7W8GCG9</accession>
<proteinExistence type="predicted"/>
<dbReference type="Pfam" id="PF00293">
    <property type="entry name" value="NUDIX"/>
    <property type="match status" value="1"/>
</dbReference>